<dbReference type="SUPFAM" id="SSF52540">
    <property type="entry name" value="P-loop containing nucleoside triphosphate hydrolases"/>
    <property type="match status" value="1"/>
</dbReference>
<dbReference type="FunFam" id="3.40.50.300:FF:000433">
    <property type="entry name" value="Estrogen sulfotransferase"/>
    <property type="match status" value="1"/>
</dbReference>
<gene>
    <name evidence="8" type="ORF">P4O66_000107</name>
</gene>
<sequence>MEEILLLCRPSQTGKGFLGLRQLLLVDKMSSPWAMVSHIPYHLMPSSFFSSKAKSNDFSDFKVMSSCTVWMQEIIPLLLNGGDFTPVQTIPNWERVPWLEATPALFVDKMISPRAMVSHMPYHLMPSSFFSSKAKIIYITRDPRDVLVSSFHFHRMANFLDNPGTFEEFAVKFLAGKVFYGKWADHVKSWRNPDIGDRILYIKYEEMIQDLRGVIECILCFLGRQLSEDALDRVYEHCQFKSMKHNKMSNYSLAPENFMDSSKSPFLRKGIAGDWKNHFSPELEIKFSAAIRDEMKGSGIRFYWDEK</sequence>
<accession>A0AAD9E5W5</accession>
<proteinExistence type="inferred from homology"/>
<comment type="similarity">
    <text evidence="2 6">Belongs to the sulfotransferase 1 family.</text>
</comment>
<keyword evidence="9" id="KW-1185">Reference proteome</keyword>
<keyword evidence="5" id="KW-0128">Catecholamine metabolism</keyword>
<dbReference type="EMBL" id="JAROKS010000001">
    <property type="protein sequence ID" value="KAK1806221.1"/>
    <property type="molecule type" value="Genomic_DNA"/>
</dbReference>
<keyword evidence="4 6" id="KW-0808">Transferase</keyword>
<dbReference type="InterPro" id="IPR000863">
    <property type="entry name" value="Sulfotransferase_dom"/>
</dbReference>
<reference evidence="8" key="1">
    <citation type="submission" date="2023-03" db="EMBL/GenBank/DDBJ databases">
        <title>Electrophorus voltai genome.</title>
        <authorList>
            <person name="Bian C."/>
        </authorList>
    </citation>
    <scope>NUCLEOTIDE SEQUENCE</scope>
    <source>
        <strain evidence="8">CB-2022</strain>
        <tissue evidence="8">Muscle</tissue>
    </source>
</reference>
<dbReference type="GO" id="GO:0008146">
    <property type="term" value="F:sulfotransferase activity"/>
    <property type="evidence" value="ECO:0007669"/>
    <property type="project" value="InterPro"/>
</dbReference>
<evidence type="ECO:0000256" key="1">
    <source>
        <dbReference type="ARBA" id="ARBA00004496"/>
    </source>
</evidence>
<dbReference type="Proteomes" id="UP001239994">
    <property type="component" value="Unassembled WGS sequence"/>
</dbReference>
<evidence type="ECO:0000256" key="5">
    <source>
        <dbReference type="ARBA" id="ARBA00022939"/>
    </source>
</evidence>
<evidence type="ECO:0000256" key="3">
    <source>
        <dbReference type="ARBA" id="ARBA00022490"/>
    </source>
</evidence>
<dbReference type="EC" id="2.8.2.-" evidence="6"/>
<dbReference type="Pfam" id="PF00685">
    <property type="entry name" value="Sulfotransfer_1"/>
    <property type="match status" value="1"/>
</dbReference>
<protein>
    <recommendedName>
        <fullName evidence="6">Sulfotransferase</fullName>
        <ecNumber evidence="6">2.8.2.-</ecNumber>
    </recommendedName>
</protein>
<dbReference type="PANTHER" id="PTHR11783">
    <property type="entry name" value="SULFOTRANSFERASE SULT"/>
    <property type="match status" value="1"/>
</dbReference>
<evidence type="ECO:0000259" key="7">
    <source>
        <dbReference type="Pfam" id="PF00685"/>
    </source>
</evidence>
<evidence type="ECO:0000256" key="2">
    <source>
        <dbReference type="ARBA" id="ARBA00005771"/>
    </source>
</evidence>
<comment type="caution">
    <text evidence="8">The sequence shown here is derived from an EMBL/GenBank/DDBJ whole genome shotgun (WGS) entry which is preliminary data.</text>
</comment>
<dbReference type="InterPro" id="IPR027417">
    <property type="entry name" value="P-loop_NTPase"/>
</dbReference>
<keyword evidence="3" id="KW-0963">Cytoplasm</keyword>
<dbReference type="AlphaFoldDB" id="A0AAD9E5W5"/>
<dbReference type="GO" id="GO:0006584">
    <property type="term" value="P:catecholamine metabolic process"/>
    <property type="evidence" value="ECO:0007669"/>
    <property type="project" value="UniProtKB-KW"/>
</dbReference>
<evidence type="ECO:0000256" key="6">
    <source>
        <dbReference type="RuleBase" id="RU361155"/>
    </source>
</evidence>
<feature type="domain" description="Sulfotransferase" evidence="7">
    <location>
        <begin position="68"/>
        <end position="299"/>
    </location>
</feature>
<evidence type="ECO:0000313" key="9">
    <source>
        <dbReference type="Proteomes" id="UP001239994"/>
    </source>
</evidence>
<comment type="subcellular location">
    <subcellularLocation>
        <location evidence="1">Cytoplasm</location>
    </subcellularLocation>
</comment>
<dbReference type="GO" id="GO:0006805">
    <property type="term" value="P:xenobiotic metabolic process"/>
    <property type="evidence" value="ECO:0007669"/>
    <property type="project" value="UniProtKB-ARBA"/>
</dbReference>
<dbReference type="GO" id="GO:0005737">
    <property type="term" value="C:cytoplasm"/>
    <property type="evidence" value="ECO:0007669"/>
    <property type="project" value="UniProtKB-SubCell"/>
</dbReference>
<organism evidence="8 9">
    <name type="scientific">Electrophorus voltai</name>
    <dbReference type="NCBI Taxonomy" id="2609070"/>
    <lineage>
        <taxon>Eukaryota</taxon>
        <taxon>Metazoa</taxon>
        <taxon>Chordata</taxon>
        <taxon>Craniata</taxon>
        <taxon>Vertebrata</taxon>
        <taxon>Euteleostomi</taxon>
        <taxon>Actinopterygii</taxon>
        <taxon>Neopterygii</taxon>
        <taxon>Teleostei</taxon>
        <taxon>Ostariophysi</taxon>
        <taxon>Gymnotiformes</taxon>
        <taxon>Gymnotoidei</taxon>
        <taxon>Gymnotidae</taxon>
        <taxon>Electrophorus</taxon>
    </lineage>
</organism>
<name>A0AAD9E5W5_9TELE</name>
<dbReference type="Gene3D" id="3.40.50.300">
    <property type="entry name" value="P-loop containing nucleotide triphosphate hydrolases"/>
    <property type="match status" value="1"/>
</dbReference>
<evidence type="ECO:0000313" key="8">
    <source>
        <dbReference type="EMBL" id="KAK1806221.1"/>
    </source>
</evidence>
<evidence type="ECO:0000256" key="4">
    <source>
        <dbReference type="ARBA" id="ARBA00022679"/>
    </source>
</evidence>